<gene>
    <name evidence="1" type="ordered locus">cauri_1769</name>
</gene>
<dbReference type="HOGENOM" id="CLU_3006472_0_0_11"/>
<evidence type="ECO:0000313" key="2">
    <source>
        <dbReference type="Proteomes" id="UP000002077"/>
    </source>
</evidence>
<protein>
    <submittedName>
        <fullName evidence="1">Uncharacterized protein</fullName>
    </submittedName>
</protein>
<evidence type="ECO:0000313" key="1">
    <source>
        <dbReference type="EMBL" id="ACP33362.1"/>
    </source>
</evidence>
<sequence>MVGDVGFRDAVGRVVYVDAEELDAELLEVLRDPARLAECNDARQSEQFLLVPLSLA</sequence>
<accession>C3PHQ8</accession>
<dbReference type="EMBL" id="CP001601">
    <property type="protein sequence ID" value="ACP33362.1"/>
    <property type="molecule type" value="Genomic_DNA"/>
</dbReference>
<keyword evidence="2" id="KW-1185">Reference proteome</keyword>
<organism evidence="1 2">
    <name type="scientific">Corynebacterium aurimucosum (strain ATCC 700975 / DSM 44827 / CIP 107346 / CN-1)</name>
    <name type="common">Corynebacterium nigricans</name>
    <dbReference type="NCBI Taxonomy" id="548476"/>
    <lineage>
        <taxon>Bacteria</taxon>
        <taxon>Bacillati</taxon>
        <taxon>Actinomycetota</taxon>
        <taxon>Actinomycetes</taxon>
        <taxon>Mycobacteriales</taxon>
        <taxon>Corynebacteriaceae</taxon>
        <taxon>Corynebacterium</taxon>
    </lineage>
</organism>
<proteinExistence type="predicted"/>
<dbReference type="AlphaFoldDB" id="C3PHQ8"/>
<dbReference type="Proteomes" id="UP000002077">
    <property type="component" value="Chromosome"/>
</dbReference>
<dbReference type="KEGG" id="car:cauri_1769"/>
<name>C3PHQ8_CORA7</name>
<reference evidence="1 2" key="1">
    <citation type="journal article" date="2010" name="BMC Genomics">
        <title>Complete genome sequence and lifestyle of black-pigmented Corynebacterium aurimucosum ATCC 700975 (formerly C. nigricans CN-1) isolated from a vaginal swab of a woman with spontaneous abortion.</title>
        <authorList>
            <person name="Trost E."/>
            <person name="Gotker S."/>
            <person name="Schneider J."/>
            <person name="Schneiker-Bekel S."/>
            <person name="Szczepanowski R."/>
            <person name="Tilker A."/>
            <person name="Viehoever P."/>
            <person name="Arnold W."/>
            <person name="Bekel T."/>
            <person name="Blom J."/>
            <person name="Gartemann K.H."/>
            <person name="Linke B."/>
            <person name="Goesmann A."/>
            <person name="Puhler A."/>
            <person name="Shukla S.K."/>
            <person name="Tauch A."/>
        </authorList>
    </citation>
    <scope>NUCLEOTIDE SEQUENCE [LARGE SCALE GENOMIC DNA]</scope>
    <source>
        <strain evidence="2">ATCC 700975 / DSM 44827 / CIP 107346 / CN-1</strain>
    </source>
</reference>